<dbReference type="Gene3D" id="3.40.366.10">
    <property type="entry name" value="Malonyl-Coenzyme A Acyl Carrier Protein, domain 2"/>
    <property type="match status" value="1"/>
</dbReference>
<dbReference type="InterPro" id="IPR001227">
    <property type="entry name" value="Ac_transferase_dom_sf"/>
</dbReference>
<dbReference type="GO" id="GO:0005829">
    <property type="term" value="C:cytosol"/>
    <property type="evidence" value="ECO:0007669"/>
    <property type="project" value="TreeGrafter"/>
</dbReference>
<evidence type="ECO:0000313" key="7">
    <source>
        <dbReference type="EMBL" id="CAB4823302.1"/>
    </source>
</evidence>
<evidence type="ECO:0000259" key="6">
    <source>
        <dbReference type="SMART" id="SM00827"/>
    </source>
</evidence>
<dbReference type="Gene3D" id="3.30.70.250">
    <property type="entry name" value="Malonyl-CoA ACP transacylase, ACP-binding"/>
    <property type="match status" value="1"/>
</dbReference>
<comment type="similarity">
    <text evidence="1">Belongs to the FabD family.</text>
</comment>
<keyword evidence="4" id="KW-0012">Acyltransferase</keyword>
<dbReference type="InterPro" id="IPR014043">
    <property type="entry name" value="Acyl_transferase_dom"/>
</dbReference>
<evidence type="ECO:0000256" key="5">
    <source>
        <dbReference type="ARBA" id="ARBA00048462"/>
    </source>
</evidence>
<evidence type="ECO:0000256" key="1">
    <source>
        <dbReference type="ARBA" id="ARBA00008217"/>
    </source>
</evidence>
<evidence type="ECO:0000256" key="2">
    <source>
        <dbReference type="ARBA" id="ARBA00013258"/>
    </source>
</evidence>
<dbReference type="Pfam" id="PF00698">
    <property type="entry name" value="Acyl_transf_1"/>
    <property type="match status" value="1"/>
</dbReference>
<dbReference type="SUPFAM" id="SSF55048">
    <property type="entry name" value="Probable ACP-binding domain of malonyl-CoA ACP transacylase"/>
    <property type="match status" value="1"/>
</dbReference>
<dbReference type="EC" id="2.3.1.39" evidence="2"/>
<dbReference type="InterPro" id="IPR016035">
    <property type="entry name" value="Acyl_Trfase/lysoPLipase"/>
</dbReference>
<accession>A0A6J6ZPA6</accession>
<feature type="domain" description="Malonyl-CoA:ACP transacylase (MAT)" evidence="6">
    <location>
        <begin position="18"/>
        <end position="312"/>
    </location>
</feature>
<reference evidence="7" key="1">
    <citation type="submission" date="2020-05" db="EMBL/GenBank/DDBJ databases">
        <authorList>
            <person name="Chiriac C."/>
            <person name="Salcher M."/>
            <person name="Ghai R."/>
            <person name="Kavagutti S V."/>
        </authorList>
    </citation>
    <scope>NUCLEOTIDE SEQUENCE</scope>
</reference>
<gene>
    <name evidence="7" type="ORF">UFOPK3164_00572</name>
</gene>
<dbReference type="InterPro" id="IPR050858">
    <property type="entry name" value="Mal-CoA-ACP_Trans/PKS_FabD"/>
</dbReference>
<dbReference type="SUPFAM" id="SSF52151">
    <property type="entry name" value="FabD/lysophospholipase-like"/>
    <property type="match status" value="1"/>
</dbReference>
<dbReference type="PANTHER" id="PTHR42681:SF1">
    <property type="entry name" value="MALONYL-COA-ACYL CARRIER PROTEIN TRANSACYLASE, MITOCHONDRIAL"/>
    <property type="match status" value="1"/>
</dbReference>
<organism evidence="7">
    <name type="scientific">freshwater metagenome</name>
    <dbReference type="NCBI Taxonomy" id="449393"/>
    <lineage>
        <taxon>unclassified sequences</taxon>
        <taxon>metagenomes</taxon>
        <taxon>ecological metagenomes</taxon>
    </lineage>
</organism>
<evidence type="ECO:0000256" key="4">
    <source>
        <dbReference type="ARBA" id="ARBA00023315"/>
    </source>
</evidence>
<dbReference type="PIRSF" id="PIRSF000446">
    <property type="entry name" value="Mct"/>
    <property type="match status" value="1"/>
</dbReference>
<dbReference type="GO" id="GO:0006633">
    <property type="term" value="P:fatty acid biosynthetic process"/>
    <property type="evidence" value="ECO:0007669"/>
    <property type="project" value="TreeGrafter"/>
</dbReference>
<dbReference type="InterPro" id="IPR024925">
    <property type="entry name" value="Malonyl_CoA-ACP_transAc"/>
</dbReference>
<dbReference type="SMART" id="SM00827">
    <property type="entry name" value="PKS_AT"/>
    <property type="match status" value="1"/>
</dbReference>
<dbReference type="InterPro" id="IPR016036">
    <property type="entry name" value="Malonyl_transacylase_ACP-bd"/>
</dbReference>
<dbReference type="AlphaFoldDB" id="A0A6J6ZPA6"/>
<dbReference type="EMBL" id="CAFABE010000018">
    <property type="protein sequence ID" value="CAB4823302.1"/>
    <property type="molecule type" value="Genomic_DNA"/>
</dbReference>
<keyword evidence="3" id="KW-0808">Transferase</keyword>
<dbReference type="PANTHER" id="PTHR42681">
    <property type="entry name" value="MALONYL-COA-ACYL CARRIER PROTEIN TRANSACYLASE, MITOCHONDRIAL"/>
    <property type="match status" value="1"/>
</dbReference>
<protein>
    <recommendedName>
        <fullName evidence="2">[acyl-carrier-protein] S-malonyltransferase</fullName>
        <ecNumber evidence="2">2.3.1.39</ecNumber>
    </recommendedName>
</protein>
<name>A0A6J6ZPA6_9ZZZZ</name>
<sequence length="313" mass="32804">MPDFTDEKCEGICVRIVLFPGQGSLRPGMGLPWRSHSARTLLSDISDISGVDVARLVDEADKEELVRTDNAQLATFALSAMAGAACGDLDADLAIGHSLGEYSALAFAGILDLASATRLVLERGRAMAEASSLTPGTMVAVLGAEPDVLLRAIASFPGLVVANRNAPGQCVVAGPLNSINAFREQSKELGIRKVMALDVGGAFHSPLMAPAQPALITILSATQFHDGSIPVVANIDATPHQDGSPWPMLLAEQLTGPVLFQESVETITENDLEFIELGPGGVLCGLVKRMKPDATLLSIGTPEDVVSNKKELS</sequence>
<dbReference type="GO" id="GO:0004314">
    <property type="term" value="F:[acyl-carrier-protein] S-malonyltransferase activity"/>
    <property type="evidence" value="ECO:0007669"/>
    <property type="project" value="UniProtKB-EC"/>
</dbReference>
<comment type="catalytic activity">
    <reaction evidence="5">
        <text>holo-[ACP] + malonyl-CoA = malonyl-[ACP] + CoA</text>
        <dbReference type="Rhea" id="RHEA:41792"/>
        <dbReference type="Rhea" id="RHEA-COMP:9623"/>
        <dbReference type="Rhea" id="RHEA-COMP:9685"/>
        <dbReference type="ChEBI" id="CHEBI:57287"/>
        <dbReference type="ChEBI" id="CHEBI:57384"/>
        <dbReference type="ChEBI" id="CHEBI:64479"/>
        <dbReference type="ChEBI" id="CHEBI:78449"/>
        <dbReference type="EC" id="2.3.1.39"/>
    </reaction>
</comment>
<proteinExistence type="inferred from homology"/>
<evidence type="ECO:0000256" key="3">
    <source>
        <dbReference type="ARBA" id="ARBA00022679"/>
    </source>
</evidence>